<name>A0A645JEF0_9ZZZZ</name>
<accession>A0A645JEF0</accession>
<protein>
    <submittedName>
        <fullName evidence="1">Uncharacterized protein</fullName>
    </submittedName>
</protein>
<dbReference type="EMBL" id="VSSQ01138301">
    <property type="protein sequence ID" value="MPN61552.1"/>
    <property type="molecule type" value="Genomic_DNA"/>
</dbReference>
<reference evidence="1" key="1">
    <citation type="submission" date="2019-08" db="EMBL/GenBank/DDBJ databases">
        <authorList>
            <person name="Kucharzyk K."/>
            <person name="Murdoch R.W."/>
            <person name="Higgins S."/>
            <person name="Loffler F."/>
        </authorList>
    </citation>
    <scope>NUCLEOTIDE SEQUENCE</scope>
</reference>
<proteinExistence type="predicted"/>
<gene>
    <name evidence="1" type="ORF">SDC9_209290</name>
</gene>
<sequence length="39" mass="4489">MRYNAFNQFSYIKGGNDEKEIFGVVFGIYAGVLRDIGWL</sequence>
<comment type="caution">
    <text evidence="1">The sequence shown here is derived from an EMBL/GenBank/DDBJ whole genome shotgun (WGS) entry which is preliminary data.</text>
</comment>
<evidence type="ECO:0000313" key="1">
    <source>
        <dbReference type="EMBL" id="MPN61552.1"/>
    </source>
</evidence>
<dbReference type="AlphaFoldDB" id="A0A645JEF0"/>
<organism evidence="1">
    <name type="scientific">bioreactor metagenome</name>
    <dbReference type="NCBI Taxonomy" id="1076179"/>
    <lineage>
        <taxon>unclassified sequences</taxon>
        <taxon>metagenomes</taxon>
        <taxon>ecological metagenomes</taxon>
    </lineage>
</organism>